<comment type="similarity">
    <text evidence="3">Belongs to the KHG/KDPG aldolase family.</text>
</comment>
<dbReference type="HOGENOM" id="CLU_077795_1_1_0"/>
<dbReference type="PANTHER" id="PTHR30246">
    <property type="entry name" value="2-KETO-3-DEOXY-6-PHOSPHOGLUCONATE ALDOLASE"/>
    <property type="match status" value="1"/>
</dbReference>
<dbReference type="InterPro" id="IPR031338">
    <property type="entry name" value="KDPG/KHG_AS_2"/>
</dbReference>
<accession>I0II57</accession>
<keyword evidence="7" id="KW-0704">Schiff base</keyword>
<dbReference type="GO" id="GO:0008675">
    <property type="term" value="F:2-dehydro-3-deoxy-phosphogluconate aldolase activity"/>
    <property type="evidence" value="ECO:0007669"/>
    <property type="project" value="UniProtKB-EC"/>
</dbReference>
<dbReference type="SUPFAM" id="SSF51569">
    <property type="entry name" value="Aldolase"/>
    <property type="match status" value="1"/>
</dbReference>
<dbReference type="CDD" id="cd00452">
    <property type="entry name" value="KDPG_aldolase"/>
    <property type="match status" value="1"/>
</dbReference>
<comment type="subunit">
    <text evidence="4">Homotrimer.</text>
</comment>
<evidence type="ECO:0000256" key="8">
    <source>
        <dbReference type="ARBA" id="ARBA00023277"/>
    </source>
</evidence>
<dbReference type="Proteomes" id="UP000007881">
    <property type="component" value="Chromosome"/>
</dbReference>
<dbReference type="STRING" id="1142394.PSMK_27860"/>
<dbReference type="NCBIfam" id="TIGR01182">
    <property type="entry name" value="eda"/>
    <property type="match status" value="1"/>
</dbReference>
<comment type="pathway">
    <text evidence="2">Carbohydrate acid metabolism; 2-dehydro-3-deoxy-D-gluconate degradation; D-glyceraldehyde 3-phosphate and pyruvate from 2-dehydro-3-deoxy-D-gluconate: step 2/2.</text>
</comment>
<dbReference type="PROSITE" id="PS00160">
    <property type="entry name" value="ALDOLASE_KDPG_KHG_2"/>
    <property type="match status" value="1"/>
</dbReference>
<dbReference type="OrthoDB" id="9802667at2"/>
<evidence type="ECO:0000256" key="3">
    <source>
        <dbReference type="ARBA" id="ARBA00006906"/>
    </source>
</evidence>
<sequence>MATPTAPPDPHQDVLDLLARHRLVPVVVLHDAAHAVPLADALEDGGLPVAEVTFRSDAAEACIKAMADRGGIHVGAGTLATAEHVDRAVDAGASFAVTPGFNDAVVERCLERGLPIFPGICTPGDIERARAAGLSTVKFFPAETYGGVPTLEALQGPYPAIRFIPTGGITADNVGSYLRLPSVVACGGSWMVKPALFAGGDFSAVKEAARDAVSAASADGRGAEKDRA</sequence>
<dbReference type="KEGG" id="phm:PSMK_27860"/>
<keyword evidence="6 9" id="KW-0456">Lyase</keyword>
<dbReference type="EC" id="4.1.2.14" evidence="5"/>
<dbReference type="PROSITE" id="PS00159">
    <property type="entry name" value="ALDOLASE_KDPG_KHG_1"/>
    <property type="match status" value="1"/>
</dbReference>
<dbReference type="InterPro" id="IPR013785">
    <property type="entry name" value="Aldolase_TIM"/>
</dbReference>
<evidence type="ECO:0000313" key="9">
    <source>
        <dbReference type="EMBL" id="BAM04945.1"/>
    </source>
</evidence>
<dbReference type="EMBL" id="AP012338">
    <property type="protein sequence ID" value="BAM04945.1"/>
    <property type="molecule type" value="Genomic_DNA"/>
</dbReference>
<dbReference type="InterPro" id="IPR000887">
    <property type="entry name" value="Aldlse_KDPG_KHG"/>
</dbReference>
<reference evidence="9 10" key="1">
    <citation type="submission" date="2012-02" db="EMBL/GenBank/DDBJ databases">
        <title>Complete genome sequence of Phycisphaera mikurensis NBRC 102666.</title>
        <authorList>
            <person name="Ankai A."/>
            <person name="Hosoyama A."/>
            <person name="Terui Y."/>
            <person name="Sekine M."/>
            <person name="Fukai R."/>
            <person name="Kato Y."/>
            <person name="Nakamura S."/>
            <person name="Yamada-Narita S."/>
            <person name="Kawakoshi A."/>
            <person name="Fukunaga Y."/>
            <person name="Yamazaki S."/>
            <person name="Fujita N."/>
        </authorList>
    </citation>
    <scope>NUCLEOTIDE SEQUENCE [LARGE SCALE GENOMIC DNA]</scope>
    <source>
        <strain evidence="10">NBRC 102666 / KCTC 22515 / FYK2301M01</strain>
    </source>
</reference>
<dbReference type="AlphaFoldDB" id="I0II57"/>
<dbReference type="RefSeq" id="WP_014438155.1">
    <property type="nucleotide sequence ID" value="NC_017080.1"/>
</dbReference>
<dbReference type="Gene3D" id="3.20.20.70">
    <property type="entry name" value="Aldolase class I"/>
    <property type="match status" value="1"/>
</dbReference>
<evidence type="ECO:0000256" key="4">
    <source>
        <dbReference type="ARBA" id="ARBA00011233"/>
    </source>
</evidence>
<evidence type="ECO:0000313" key="10">
    <source>
        <dbReference type="Proteomes" id="UP000007881"/>
    </source>
</evidence>
<name>I0II57_PHYMF</name>
<evidence type="ECO:0000256" key="6">
    <source>
        <dbReference type="ARBA" id="ARBA00023239"/>
    </source>
</evidence>
<gene>
    <name evidence="9" type="primary">eda</name>
    <name evidence="9" type="ordered locus">PSMK_27860</name>
</gene>
<evidence type="ECO:0000256" key="2">
    <source>
        <dbReference type="ARBA" id="ARBA00004736"/>
    </source>
</evidence>
<evidence type="ECO:0000256" key="1">
    <source>
        <dbReference type="ARBA" id="ARBA00000654"/>
    </source>
</evidence>
<evidence type="ECO:0000256" key="5">
    <source>
        <dbReference type="ARBA" id="ARBA00013063"/>
    </source>
</evidence>
<organism evidence="9 10">
    <name type="scientific">Phycisphaera mikurensis (strain NBRC 102666 / KCTC 22515 / FYK2301M01)</name>
    <dbReference type="NCBI Taxonomy" id="1142394"/>
    <lineage>
        <taxon>Bacteria</taxon>
        <taxon>Pseudomonadati</taxon>
        <taxon>Planctomycetota</taxon>
        <taxon>Phycisphaerae</taxon>
        <taxon>Phycisphaerales</taxon>
        <taxon>Phycisphaeraceae</taxon>
        <taxon>Phycisphaera</taxon>
    </lineage>
</organism>
<keyword evidence="10" id="KW-1185">Reference proteome</keyword>
<comment type="catalytic activity">
    <reaction evidence="1">
        <text>2-dehydro-3-deoxy-6-phospho-D-gluconate = D-glyceraldehyde 3-phosphate + pyruvate</text>
        <dbReference type="Rhea" id="RHEA:17089"/>
        <dbReference type="ChEBI" id="CHEBI:15361"/>
        <dbReference type="ChEBI" id="CHEBI:57569"/>
        <dbReference type="ChEBI" id="CHEBI:59776"/>
        <dbReference type="EC" id="4.1.2.14"/>
    </reaction>
</comment>
<protein>
    <recommendedName>
        <fullName evidence="5">2-dehydro-3-deoxy-phosphogluconate aldolase</fullName>
        <ecNumber evidence="5">4.1.2.14</ecNumber>
    </recommendedName>
</protein>
<proteinExistence type="inferred from homology"/>
<dbReference type="PANTHER" id="PTHR30246:SF1">
    <property type="entry name" value="2-DEHYDRO-3-DEOXY-6-PHOSPHOGALACTONATE ALDOLASE-RELATED"/>
    <property type="match status" value="1"/>
</dbReference>
<dbReference type="Pfam" id="PF01081">
    <property type="entry name" value="Aldolase"/>
    <property type="match status" value="1"/>
</dbReference>
<keyword evidence="8" id="KW-0119">Carbohydrate metabolism</keyword>
<dbReference type="eggNOG" id="COG0800">
    <property type="taxonomic scope" value="Bacteria"/>
</dbReference>
<evidence type="ECO:0000256" key="7">
    <source>
        <dbReference type="ARBA" id="ARBA00023270"/>
    </source>
</evidence>
<dbReference type="InterPro" id="IPR031337">
    <property type="entry name" value="KDPG/KHG_AS_1"/>
</dbReference>